<organism evidence="1">
    <name type="scientific">Paraclostridium sordellii</name>
    <name type="common">Clostridium sordellii</name>
    <dbReference type="NCBI Taxonomy" id="1505"/>
    <lineage>
        <taxon>Bacteria</taxon>
        <taxon>Bacillati</taxon>
        <taxon>Bacillota</taxon>
        <taxon>Clostridia</taxon>
        <taxon>Peptostreptococcales</taxon>
        <taxon>Peptostreptococcaceae</taxon>
        <taxon>Paraclostridium</taxon>
    </lineage>
</organism>
<dbReference type="EMBL" id="MG205643">
    <property type="protein sequence ID" value="AUO31815.1"/>
    <property type="molecule type" value="Genomic_DNA"/>
</dbReference>
<protein>
    <submittedName>
        <fullName evidence="1">Uncharacterized protein</fullName>
    </submittedName>
</protein>
<accession>A0A2I6SWA8</accession>
<keyword evidence="1" id="KW-0614">Plasmid</keyword>
<dbReference type="AlphaFoldDB" id="A0A2I6SWA8"/>
<dbReference type="RefSeq" id="WP_172692198.1">
    <property type="nucleotide sequence ID" value="NZ_MG205643.1"/>
</dbReference>
<proteinExistence type="predicted"/>
<reference evidence="1" key="1">
    <citation type="submission" date="2017-10" db="EMBL/GenBank/DDBJ databases">
        <title>Conjugative transfer of the toxin plasmid of Clostridium sordellii.</title>
        <authorList>
            <person name="Vidor C.J."/>
            <person name="Awad M."/>
            <person name="Lyras D."/>
        </authorList>
    </citation>
    <scope>NUCLEOTIDE SEQUENCE</scope>
    <source>
        <strain evidence="1">S0804018</strain>
        <plasmid evidence="1">pCS1-5</plasmid>
    </source>
</reference>
<name>A0A2I6SWA8_PARSO</name>
<geneLocation type="plasmid" evidence="1">
    <name>pCS1-5</name>
</geneLocation>
<sequence length="216" mass="25523">MKKSKEFAEIKAEFIRRGYSISSKIIYGIEYLLITNDKKICGISTFGCRNNRYDIFSFKYYYGDDEDERYLRGDMICGCTLYRKQGKRNTIKKVIEYLNGYEEFNNLKNYLGVIENIKNVQLNQYKKELDSLGCKSAIVNDNRPLMYIPDEILLVNKNYIIIAIYINKGKLYVSNLDYDYIVETKLFVSIDAITDFNLDQIDKWFFTVEDLLNQED</sequence>
<evidence type="ECO:0000313" key="1">
    <source>
        <dbReference type="EMBL" id="AUO31815.1"/>
    </source>
</evidence>